<sequence>MNEEKQEFQRKTELMEAEMEAERAEESLQTYEEEEMGEERKYVELVIGHWQPPESQGVVEQRGTGVEPNSGAGLKKTEAIQTMLMLNKTREQDKEMPCLLILLRLVMIEGPLWRPLGPEKTEYDRVCLGIMLAKVQGKDSERMIEMYALLSNGSEVTLCHEILGKEDKLKGDRLSFTLTGMTGSARGERKFLIDLVARSMGATHMGGAWKRMIRSVRQNLKALLKVICDEVLHTVFTETINILNSRPVIRNSDDPMDEEPFTLNHQLQLRPCSSLPPDGLYCRCHWRQAQNMSNLFWRRWIIEYIPTLQEREKWKDPKEILKVGSVFLLANENVPQRNE</sequence>
<accession>A0A2B4RVH4</accession>
<dbReference type="Proteomes" id="UP000225706">
    <property type="component" value="Unassembled WGS sequence"/>
</dbReference>
<evidence type="ECO:0000313" key="4">
    <source>
        <dbReference type="Proteomes" id="UP000225706"/>
    </source>
</evidence>
<evidence type="ECO:0000256" key="1">
    <source>
        <dbReference type="SAM" id="MobiDB-lite"/>
    </source>
</evidence>
<organism evidence="3 4">
    <name type="scientific">Stylophora pistillata</name>
    <name type="common">Smooth cauliflower coral</name>
    <dbReference type="NCBI Taxonomy" id="50429"/>
    <lineage>
        <taxon>Eukaryota</taxon>
        <taxon>Metazoa</taxon>
        <taxon>Cnidaria</taxon>
        <taxon>Anthozoa</taxon>
        <taxon>Hexacorallia</taxon>
        <taxon>Scleractinia</taxon>
        <taxon>Astrocoeniina</taxon>
        <taxon>Pocilloporidae</taxon>
        <taxon>Stylophora</taxon>
    </lineage>
</organism>
<dbReference type="Pfam" id="PF18701">
    <property type="entry name" value="DUF5641"/>
    <property type="match status" value="1"/>
</dbReference>
<name>A0A2B4RVH4_STYPI</name>
<evidence type="ECO:0000313" key="3">
    <source>
        <dbReference type="EMBL" id="PFX21601.1"/>
    </source>
</evidence>
<evidence type="ECO:0000259" key="2">
    <source>
        <dbReference type="Pfam" id="PF18701"/>
    </source>
</evidence>
<feature type="compositionally biased region" description="Basic and acidic residues" evidence="1">
    <location>
        <begin position="1"/>
        <end position="26"/>
    </location>
</feature>
<reference evidence="4" key="1">
    <citation type="journal article" date="2017" name="bioRxiv">
        <title>Comparative analysis of the genomes of Stylophora pistillata and Acropora digitifera provides evidence for extensive differences between species of corals.</title>
        <authorList>
            <person name="Voolstra C.R."/>
            <person name="Li Y."/>
            <person name="Liew Y.J."/>
            <person name="Baumgarten S."/>
            <person name="Zoccola D."/>
            <person name="Flot J.-F."/>
            <person name="Tambutte S."/>
            <person name="Allemand D."/>
            <person name="Aranda M."/>
        </authorList>
    </citation>
    <scope>NUCLEOTIDE SEQUENCE [LARGE SCALE GENOMIC DNA]</scope>
</reference>
<dbReference type="EMBL" id="LSMT01000270">
    <property type="protein sequence ID" value="PFX21601.1"/>
    <property type="molecule type" value="Genomic_DNA"/>
</dbReference>
<keyword evidence="4" id="KW-1185">Reference proteome</keyword>
<gene>
    <name evidence="3" type="ORF">AWC38_SpisGene13908</name>
</gene>
<feature type="domain" description="DUF5641" evidence="2">
    <location>
        <begin position="285"/>
        <end position="336"/>
    </location>
</feature>
<proteinExistence type="predicted"/>
<dbReference type="PANTHER" id="PTHR47331">
    <property type="entry name" value="PHD-TYPE DOMAIN-CONTAINING PROTEIN"/>
    <property type="match status" value="1"/>
</dbReference>
<dbReference type="PANTHER" id="PTHR47331:SF1">
    <property type="entry name" value="GAG-LIKE PROTEIN"/>
    <property type="match status" value="1"/>
</dbReference>
<dbReference type="InterPro" id="IPR040676">
    <property type="entry name" value="DUF5641"/>
</dbReference>
<protein>
    <recommendedName>
        <fullName evidence="2">DUF5641 domain-containing protein</fullName>
    </recommendedName>
</protein>
<comment type="caution">
    <text evidence="3">The sequence shown here is derived from an EMBL/GenBank/DDBJ whole genome shotgun (WGS) entry which is preliminary data.</text>
</comment>
<dbReference type="AlphaFoldDB" id="A0A2B4RVH4"/>
<feature type="region of interest" description="Disordered" evidence="1">
    <location>
        <begin position="1"/>
        <end position="35"/>
    </location>
</feature>
<dbReference type="STRING" id="50429.A0A2B4RVH4"/>